<dbReference type="PANTHER" id="PTHR15394:SF3">
    <property type="entry name" value="SERINE HYDROLASE RBBP9"/>
    <property type="match status" value="1"/>
</dbReference>
<protein>
    <recommendedName>
        <fullName evidence="3">Alpha/beta-hydrolase</fullName>
    </recommendedName>
</protein>
<dbReference type="AlphaFoldDB" id="A0A1Y2BXB8"/>
<comment type="caution">
    <text evidence="1">The sequence shown here is derived from an EMBL/GenBank/DDBJ whole genome shotgun (WGS) entry which is preliminary data.</text>
</comment>
<dbReference type="STRING" id="329046.A0A1Y2BXB8"/>
<dbReference type="Gene3D" id="3.40.50.1820">
    <property type="entry name" value="alpha/beta hydrolase"/>
    <property type="match status" value="1"/>
</dbReference>
<gene>
    <name evidence="1" type="ORF">BCR33DRAFT_741085</name>
</gene>
<name>A0A1Y2BXB8_9FUNG</name>
<dbReference type="InterPro" id="IPR029058">
    <property type="entry name" value="AB_hydrolase_fold"/>
</dbReference>
<dbReference type="InterPro" id="IPR010662">
    <property type="entry name" value="RBBP9/YdeN"/>
</dbReference>
<evidence type="ECO:0000313" key="1">
    <source>
        <dbReference type="EMBL" id="ORY39419.1"/>
    </source>
</evidence>
<dbReference type="SUPFAM" id="SSF53474">
    <property type="entry name" value="alpha/beta-Hydrolases"/>
    <property type="match status" value="1"/>
</dbReference>
<dbReference type="PANTHER" id="PTHR15394">
    <property type="entry name" value="SERINE HYDROLASE RBBP9"/>
    <property type="match status" value="1"/>
</dbReference>
<sequence>MPDPVGAKRSIWIPHIRNKMGCNEESVLVGHSSGAVAALRYAEEFKVKGCACCAYDDAMGDDNEQASGYFDGPFDWAKIQENCGFIVQFAGAEDNLVPIEIQRRVRDCLLPKVNYREDPEGDHFFEPPFDDLISLIEEQCVLSQSK</sequence>
<keyword evidence="2" id="KW-1185">Reference proteome</keyword>
<reference evidence="1 2" key="1">
    <citation type="submission" date="2016-07" db="EMBL/GenBank/DDBJ databases">
        <title>Pervasive Adenine N6-methylation of Active Genes in Fungi.</title>
        <authorList>
            <consortium name="DOE Joint Genome Institute"/>
            <person name="Mondo S.J."/>
            <person name="Dannebaum R.O."/>
            <person name="Kuo R.C."/>
            <person name="Labutti K."/>
            <person name="Haridas S."/>
            <person name="Kuo A."/>
            <person name="Salamov A."/>
            <person name="Ahrendt S.R."/>
            <person name="Lipzen A."/>
            <person name="Sullivan W."/>
            <person name="Andreopoulos W.B."/>
            <person name="Clum A."/>
            <person name="Lindquist E."/>
            <person name="Daum C."/>
            <person name="Ramamoorthy G.K."/>
            <person name="Gryganskyi A."/>
            <person name="Culley D."/>
            <person name="Magnuson J.K."/>
            <person name="James T.Y."/>
            <person name="O'Malley M.A."/>
            <person name="Stajich J.E."/>
            <person name="Spatafora J.W."/>
            <person name="Visel A."/>
            <person name="Grigoriev I.V."/>
        </authorList>
    </citation>
    <scope>NUCLEOTIDE SEQUENCE [LARGE SCALE GENOMIC DNA]</scope>
    <source>
        <strain evidence="1 2">JEL800</strain>
    </source>
</reference>
<dbReference type="EMBL" id="MCGO01000040">
    <property type="protein sequence ID" value="ORY39419.1"/>
    <property type="molecule type" value="Genomic_DNA"/>
</dbReference>
<accession>A0A1Y2BXB8</accession>
<evidence type="ECO:0008006" key="3">
    <source>
        <dbReference type="Google" id="ProtNLM"/>
    </source>
</evidence>
<evidence type="ECO:0000313" key="2">
    <source>
        <dbReference type="Proteomes" id="UP000193642"/>
    </source>
</evidence>
<proteinExistence type="predicted"/>
<organism evidence="1 2">
    <name type="scientific">Rhizoclosmatium globosum</name>
    <dbReference type="NCBI Taxonomy" id="329046"/>
    <lineage>
        <taxon>Eukaryota</taxon>
        <taxon>Fungi</taxon>
        <taxon>Fungi incertae sedis</taxon>
        <taxon>Chytridiomycota</taxon>
        <taxon>Chytridiomycota incertae sedis</taxon>
        <taxon>Chytridiomycetes</taxon>
        <taxon>Chytridiales</taxon>
        <taxon>Chytriomycetaceae</taxon>
        <taxon>Rhizoclosmatium</taxon>
    </lineage>
</organism>
<dbReference type="Proteomes" id="UP000193642">
    <property type="component" value="Unassembled WGS sequence"/>
</dbReference>
<dbReference type="OrthoDB" id="2369073at2759"/>